<evidence type="ECO:0000259" key="6">
    <source>
        <dbReference type="PROSITE" id="PS51007"/>
    </source>
</evidence>
<keyword evidence="3 4" id="KW-0408">Iron</keyword>
<dbReference type="Gene3D" id="1.10.760.10">
    <property type="entry name" value="Cytochrome c-like domain"/>
    <property type="match status" value="2"/>
</dbReference>
<protein>
    <submittedName>
        <fullName evidence="7">Periplasmic cytochrome c protein</fullName>
    </submittedName>
</protein>
<evidence type="ECO:0000313" key="7">
    <source>
        <dbReference type="EMBL" id="ERJ20417.1"/>
    </source>
</evidence>
<comment type="caution">
    <text evidence="7">The sequence shown here is derived from an EMBL/GenBank/DDBJ whole genome shotgun (WGS) entry which is preliminary data.</text>
</comment>
<sequence>MAPRRSFCSAHLLEDAVTVSVTRLFMIGVVLVSTLTVATQVAAHDDSQSADPMAQRVEACTACHGAEGVELEDGYVPRIHGKPAGYLYNQLVNYQAYRRRNRSMNHMVAHLSHEYLYEIADYFAAQRAPYPAPAAPPGPELAERGEQLVHQGDEQAGVPACAACHGDHLTGVQPNTPGLIGLPRQYIMAQLGAWQVGTRHAAAPDCMAKITQRLDGRDVEAVAAWLAAQPIPDDTRPVANAIVDPPLACGSVSAPES</sequence>
<feature type="domain" description="Cytochrome c" evidence="6">
    <location>
        <begin position="140"/>
        <end position="230"/>
    </location>
</feature>
<evidence type="ECO:0000256" key="3">
    <source>
        <dbReference type="ARBA" id="ARBA00023004"/>
    </source>
</evidence>
<gene>
    <name evidence="7" type="ORF">SSPSH_000527</name>
</gene>
<evidence type="ECO:0000256" key="2">
    <source>
        <dbReference type="ARBA" id="ARBA00022723"/>
    </source>
</evidence>
<keyword evidence="5" id="KW-0812">Transmembrane</keyword>
<dbReference type="InterPro" id="IPR036909">
    <property type="entry name" value="Cyt_c-like_dom_sf"/>
</dbReference>
<dbReference type="STRING" id="1033802.SSPSH_000527"/>
<reference evidence="7 8" key="1">
    <citation type="journal article" date="2011" name="J. Bacteriol.">
        <title>Genome sequence of Salinisphaera shabanensis, a gammaproteobacterium from the harsh, variable environment of the brine-seawater interface of the Shaban Deep in the Red Sea.</title>
        <authorList>
            <person name="Antunes A."/>
            <person name="Alam I."/>
            <person name="Bajic V.B."/>
            <person name="Stingl U."/>
        </authorList>
    </citation>
    <scope>NUCLEOTIDE SEQUENCE [LARGE SCALE GENOMIC DNA]</scope>
    <source>
        <strain evidence="7 8">E1L3A</strain>
    </source>
</reference>
<evidence type="ECO:0000256" key="5">
    <source>
        <dbReference type="SAM" id="Phobius"/>
    </source>
</evidence>
<dbReference type="SUPFAM" id="SSF46626">
    <property type="entry name" value="Cytochrome c"/>
    <property type="match status" value="2"/>
</dbReference>
<dbReference type="InterPro" id="IPR050597">
    <property type="entry name" value="Cytochrome_c_Oxidase_Subunit"/>
</dbReference>
<accession>U2EQU5</accession>
<keyword evidence="1 4" id="KW-0349">Heme</keyword>
<organism evidence="7 8">
    <name type="scientific">Salinisphaera shabanensis E1L3A</name>
    <dbReference type="NCBI Taxonomy" id="1033802"/>
    <lineage>
        <taxon>Bacteria</taxon>
        <taxon>Pseudomonadati</taxon>
        <taxon>Pseudomonadota</taxon>
        <taxon>Gammaproteobacteria</taxon>
        <taxon>Salinisphaerales</taxon>
        <taxon>Salinisphaeraceae</taxon>
        <taxon>Salinisphaera</taxon>
    </lineage>
</organism>
<dbReference type="PROSITE" id="PS51007">
    <property type="entry name" value="CYTC"/>
    <property type="match status" value="1"/>
</dbReference>
<dbReference type="PANTHER" id="PTHR33751">
    <property type="entry name" value="CBB3-TYPE CYTOCHROME C OXIDASE SUBUNIT FIXP"/>
    <property type="match status" value="1"/>
</dbReference>
<keyword evidence="5" id="KW-0472">Membrane</keyword>
<dbReference type="PANTHER" id="PTHR33751:SF11">
    <property type="entry name" value="BLL4483 PROTEIN"/>
    <property type="match status" value="1"/>
</dbReference>
<reference evidence="7 8" key="2">
    <citation type="journal article" date="2013" name="PLoS ONE">
        <title>INDIGO - INtegrated Data Warehouse of MIcrobial GenOmes with Examples from the Red Sea Extremophiles.</title>
        <authorList>
            <person name="Alam I."/>
            <person name="Antunes A."/>
            <person name="Kamau A.A."/>
            <person name="Ba Alawi W."/>
            <person name="Kalkatawi M."/>
            <person name="Stingl U."/>
            <person name="Bajic V.B."/>
        </authorList>
    </citation>
    <scope>NUCLEOTIDE SEQUENCE [LARGE SCALE GENOMIC DNA]</scope>
    <source>
        <strain evidence="7 8">E1L3A</strain>
    </source>
</reference>
<dbReference type="AlphaFoldDB" id="U2EQU5"/>
<dbReference type="eggNOG" id="COG2863">
    <property type="taxonomic scope" value="Bacteria"/>
</dbReference>
<proteinExistence type="predicted"/>
<keyword evidence="2 4" id="KW-0479">Metal-binding</keyword>
<dbReference type="GO" id="GO:0046872">
    <property type="term" value="F:metal ion binding"/>
    <property type="evidence" value="ECO:0007669"/>
    <property type="project" value="UniProtKB-KW"/>
</dbReference>
<evidence type="ECO:0000256" key="1">
    <source>
        <dbReference type="ARBA" id="ARBA00022617"/>
    </source>
</evidence>
<keyword evidence="5" id="KW-1133">Transmembrane helix</keyword>
<dbReference type="GO" id="GO:0020037">
    <property type="term" value="F:heme binding"/>
    <property type="evidence" value="ECO:0007669"/>
    <property type="project" value="InterPro"/>
</dbReference>
<name>U2EQU5_9GAMM</name>
<feature type="transmembrane region" description="Helical" evidence="5">
    <location>
        <begin position="21"/>
        <end position="43"/>
    </location>
</feature>
<dbReference type="Proteomes" id="UP000006242">
    <property type="component" value="Unassembled WGS sequence"/>
</dbReference>
<dbReference type="InterPro" id="IPR009056">
    <property type="entry name" value="Cyt_c-like_dom"/>
</dbReference>
<keyword evidence="8" id="KW-1185">Reference proteome</keyword>
<dbReference type="EMBL" id="AFNV02000003">
    <property type="protein sequence ID" value="ERJ20417.1"/>
    <property type="molecule type" value="Genomic_DNA"/>
</dbReference>
<evidence type="ECO:0000313" key="8">
    <source>
        <dbReference type="Proteomes" id="UP000006242"/>
    </source>
</evidence>
<evidence type="ECO:0000256" key="4">
    <source>
        <dbReference type="PROSITE-ProRule" id="PRU00433"/>
    </source>
</evidence>
<dbReference type="GO" id="GO:0009055">
    <property type="term" value="F:electron transfer activity"/>
    <property type="evidence" value="ECO:0007669"/>
    <property type="project" value="InterPro"/>
</dbReference>